<name>A0A7H0LPY0_9SPHN</name>
<protein>
    <submittedName>
        <fullName evidence="1">Uncharacterized protein</fullName>
    </submittedName>
</protein>
<accession>A0A7H0LPY0</accession>
<dbReference type="AlphaFoldDB" id="A0A7H0LPY0"/>
<dbReference type="EMBL" id="CP061038">
    <property type="protein sequence ID" value="QNQ11733.1"/>
    <property type="molecule type" value="Genomic_DNA"/>
</dbReference>
<reference evidence="1 2" key="1">
    <citation type="submission" date="2020-09" db="EMBL/GenBank/DDBJ databases">
        <title>Sphingomonas sp., a new species isolated from pork steak.</title>
        <authorList>
            <person name="Heidler von Heilborn D."/>
        </authorList>
    </citation>
    <scope>NUCLEOTIDE SEQUENCE [LARGE SCALE GENOMIC DNA]</scope>
    <source>
        <strain evidence="2">S8-3T</strain>
    </source>
</reference>
<evidence type="ECO:0000313" key="2">
    <source>
        <dbReference type="Proteomes" id="UP000516148"/>
    </source>
</evidence>
<dbReference type="RefSeq" id="WP_187764038.1">
    <property type="nucleotide sequence ID" value="NZ_CP061038.1"/>
</dbReference>
<organism evidence="1 2">
    <name type="scientific">Sphingomonas alpina</name>
    <dbReference type="NCBI Taxonomy" id="653931"/>
    <lineage>
        <taxon>Bacteria</taxon>
        <taxon>Pseudomonadati</taxon>
        <taxon>Pseudomonadota</taxon>
        <taxon>Alphaproteobacteria</taxon>
        <taxon>Sphingomonadales</taxon>
        <taxon>Sphingomonadaceae</taxon>
        <taxon>Sphingomonas</taxon>
    </lineage>
</organism>
<gene>
    <name evidence="1" type="ORF">H3Z74_11685</name>
</gene>
<keyword evidence="2" id="KW-1185">Reference proteome</keyword>
<evidence type="ECO:0000313" key="1">
    <source>
        <dbReference type="EMBL" id="QNQ11733.1"/>
    </source>
</evidence>
<dbReference type="KEGG" id="spap:H3Z74_11685"/>
<dbReference type="Proteomes" id="UP000516148">
    <property type="component" value="Chromosome"/>
</dbReference>
<sequence length="330" mass="37739">MSSFYKMNMRALPDVTEVALAVGAIIRAQLDSPRGNGPKHTFVWLSRRIEVVTRMTVGSDTIRQFLNSVSRLGTPDAHRINKTNTTLEALYDYIVGDYHRFHPDVHKVFLANRDALHLKRLADEDMATIDEVLAPYAIGTQRWLNVSGRDMRELSSKLVGNHYVLRKSTINSHEFMKSELSVKSHVKDLTTYLSITHRHQQRSKAFTKSHGFVLRSIRNVYAAMQIEGHEGLELLVLREEIQRAPQFFMGFMIGVNSDRNVYESSVLVIPAKSLSDHRIKEAWDNLPSRFSETNEDFSWLLGNTELGQLVKSVLGEERSRLLPRFGDNED</sequence>
<proteinExistence type="predicted"/>